<organism evidence="1 2">
    <name type="scientific">Solea senegalensis</name>
    <name type="common">Senegalese sole</name>
    <dbReference type="NCBI Taxonomy" id="28829"/>
    <lineage>
        <taxon>Eukaryota</taxon>
        <taxon>Metazoa</taxon>
        <taxon>Chordata</taxon>
        <taxon>Craniata</taxon>
        <taxon>Vertebrata</taxon>
        <taxon>Euteleostomi</taxon>
        <taxon>Actinopterygii</taxon>
        <taxon>Neopterygii</taxon>
        <taxon>Teleostei</taxon>
        <taxon>Neoteleostei</taxon>
        <taxon>Acanthomorphata</taxon>
        <taxon>Carangaria</taxon>
        <taxon>Pleuronectiformes</taxon>
        <taxon>Pleuronectoidei</taxon>
        <taxon>Soleidae</taxon>
        <taxon>Solea</taxon>
    </lineage>
</organism>
<dbReference type="AlphaFoldDB" id="A0AAV6R7E5"/>
<dbReference type="EMBL" id="JAGKHQ010000013">
    <property type="protein sequence ID" value="KAG7501123.1"/>
    <property type="molecule type" value="Genomic_DNA"/>
</dbReference>
<reference evidence="1 2" key="1">
    <citation type="journal article" date="2021" name="Sci. Rep.">
        <title>Chromosome anchoring in Senegalese sole (Solea senegalensis) reveals sex-associated markers and genome rearrangements in flatfish.</title>
        <authorList>
            <person name="Guerrero-Cozar I."/>
            <person name="Gomez-Garrido J."/>
            <person name="Berbel C."/>
            <person name="Martinez-Blanch J.F."/>
            <person name="Alioto T."/>
            <person name="Claros M.G."/>
            <person name="Gagnaire P.A."/>
            <person name="Manchado M."/>
        </authorList>
    </citation>
    <scope>NUCLEOTIDE SEQUENCE [LARGE SCALE GENOMIC DNA]</scope>
    <source>
        <strain evidence="1">Sse05_10M</strain>
    </source>
</reference>
<proteinExistence type="predicted"/>
<dbReference type="Proteomes" id="UP000693946">
    <property type="component" value="Linkage Group LG20"/>
</dbReference>
<name>A0AAV6R7E5_SOLSE</name>
<gene>
    <name evidence="1" type="ORF">JOB18_040511</name>
</gene>
<evidence type="ECO:0000313" key="2">
    <source>
        <dbReference type="Proteomes" id="UP000693946"/>
    </source>
</evidence>
<sequence>MDLVVRLREEMKTRHSYDKIFQKIWGASEVIDYLAHVTSTRKMVLEYPKSFKDIIEGEVVGSGYDSLAKQLQCSVGNYKRSEMLGKKRIIPDDISMVPENKKQQKDCVWVYSVGIRTCECGRTYEEYKRCAKNVHGKLEE</sequence>
<evidence type="ECO:0000313" key="1">
    <source>
        <dbReference type="EMBL" id="KAG7501123.1"/>
    </source>
</evidence>
<protein>
    <submittedName>
        <fullName evidence="1">Uncharacterized protein</fullName>
    </submittedName>
</protein>
<comment type="caution">
    <text evidence="1">The sequence shown here is derived from an EMBL/GenBank/DDBJ whole genome shotgun (WGS) entry which is preliminary data.</text>
</comment>
<accession>A0AAV6R7E5</accession>
<keyword evidence="2" id="KW-1185">Reference proteome</keyword>